<dbReference type="Pfam" id="PF16490">
    <property type="entry name" value="Oxidoreduct_C"/>
    <property type="match status" value="1"/>
</dbReference>
<keyword evidence="4" id="KW-1185">Reference proteome</keyword>
<name>A0ABV8AV54_9BACT</name>
<accession>A0ABV8AV54</accession>
<keyword evidence="1" id="KW-0732">Signal</keyword>
<protein>
    <submittedName>
        <fullName evidence="3">Oxidoreductase C-terminal domain-containing protein</fullName>
    </submittedName>
</protein>
<proteinExistence type="predicted"/>
<evidence type="ECO:0000313" key="4">
    <source>
        <dbReference type="Proteomes" id="UP001595805"/>
    </source>
</evidence>
<evidence type="ECO:0000256" key="1">
    <source>
        <dbReference type="SAM" id="SignalP"/>
    </source>
</evidence>
<evidence type="ECO:0000313" key="3">
    <source>
        <dbReference type="EMBL" id="MFC3881485.1"/>
    </source>
</evidence>
<feature type="domain" description="Putative oxidoreductase C-terminal" evidence="2">
    <location>
        <begin position="183"/>
        <end position="447"/>
    </location>
</feature>
<dbReference type="RefSeq" id="WP_377906830.1">
    <property type="nucleotide sequence ID" value="NZ_JBHRZS010000007.1"/>
</dbReference>
<dbReference type="InterPro" id="IPR036291">
    <property type="entry name" value="NAD(P)-bd_dom_sf"/>
</dbReference>
<organism evidence="3 4">
    <name type="scientific">Algoriphagus namhaensis</name>
    <dbReference type="NCBI Taxonomy" id="915353"/>
    <lineage>
        <taxon>Bacteria</taxon>
        <taxon>Pseudomonadati</taxon>
        <taxon>Bacteroidota</taxon>
        <taxon>Cytophagia</taxon>
        <taxon>Cytophagales</taxon>
        <taxon>Cyclobacteriaceae</taxon>
        <taxon>Algoriphagus</taxon>
    </lineage>
</organism>
<dbReference type="PROSITE" id="PS51257">
    <property type="entry name" value="PROKAR_LIPOPROTEIN"/>
    <property type="match status" value="1"/>
</dbReference>
<comment type="caution">
    <text evidence="3">The sequence shown here is derived from an EMBL/GenBank/DDBJ whole genome shotgun (WGS) entry which is preliminary data.</text>
</comment>
<evidence type="ECO:0000259" key="2">
    <source>
        <dbReference type="Pfam" id="PF16490"/>
    </source>
</evidence>
<gene>
    <name evidence="3" type="ORF">ACFOSV_14925</name>
</gene>
<reference evidence="4" key="1">
    <citation type="journal article" date="2019" name="Int. J. Syst. Evol. Microbiol.">
        <title>The Global Catalogue of Microorganisms (GCM) 10K type strain sequencing project: providing services to taxonomists for standard genome sequencing and annotation.</title>
        <authorList>
            <consortium name="The Broad Institute Genomics Platform"/>
            <consortium name="The Broad Institute Genome Sequencing Center for Infectious Disease"/>
            <person name="Wu L."/>
            <person name="Ma J."/>
        </authorList>
    </citation>
    <scope>NUCLEOTIDE SEQUENCE [LARGE SCALE GENOMIC DNA]</scope>
    <source>
        <strain evidence="4">CCUG 60523</strain>
    </source>
</reference>
<feature type="chain" id="PRO_5046556121" evidence="1">
    <location>
        <begin position="18"/>
        <end position="450"/>
    </location>
</feature>
<dbReference type="EMBL" id="JBHRZS010000007">
    <property type="protein sequence ID" value="MFC3881485.1"/>
    <property type="molecule type" value="Genomic_DNA"/>
</dbReference>
<dbReference type="SUPFAM" id="SSF51735">
    <property type="entry name" value="NAD(P)-binding Rossmann-fold domains"/>
    <property type="match status" value="1"/>
</dbReference>
<sequence length="450" mass="50942">MNLKSICFYFTMITAFASCDSQPTSDFTSTNSTSTIKIMNLVPGHFHAGLIHKNMYPEVDSTISVFARQGPELADYLNRIAGYNTRSDDPTGWKLDVNLSEDPLEAMIKSKPGNVMVVAGKNDEKIDYILEAIKQGIHVYADKPLVINQEGFTKLEEAFSLAEQNDLLLFDIMTERYEITSILQKRLSQVEAIFGIQEKGTTENPGISKQSVHHFFKYVSGKPLVRPAWFFDSQVEGDGLVDVTTHLVDLIQWTLFPEENLQFEDVEMHSARRWPTPLSAEQFFTVTGEKLVGDQLTPNCNGDMHYSLRGVHAKVSVIWEFQAPEGAGDTHYSIMRGSKANLRIMQGEAEGYVPQLFVELLDNQAEALENLIETEFQDDFPGLGFEIVNSKTYKLVIPESYRNGHEAQFGQVTDQFLEYFSKGQLPQWEKDFIRVKYYTTTLASEMAQAK</sequence>
<feature type="signal peptide" evidence="1">
    <location>
        <begin position="1"/>
        <end position="17"/>
    </location>
</feature>
<dbReference type="InterPro" id="IPR032459">
    <property type="entry name" value="Oxidoreduct_C"/>
</dbReference>
<dbReference type="Proteomes" id="UP001595805">
    <property type="component" value="Unassembled WGS sequence"/>
</dbReference>
<dbReference type="Gene3D" id="3.40.50.720">
    <property type="entry name" value="NAD(P)-binding Rossmann-like Domain"/>
    <property type="match status" value="1"/>
</dbReference>